<dbReference type="SMART" id="SM01244">
    <property type="entry name" value="IRS"/>
    <property type="match status" value="1"/>
</dbReference>
<dbReference type="SMART" id="SM00310">
    <property type="entry name" value="PTBI"/>
    <property type="match status" value="1"/>
</dbReference>
<name>A0A3B4BDM9_9GOBI</name>
<dbReference type="InterPro" id="IPR050996">
    <property type="entry name" value="Docking_Protein_DOK"/>
</dbReference>
<evidence type="ECO:0000313" key="4">
    <source>
        <dbReference type="Proteomes" id="UP000261520"/>
    </source>
</evidence>
<dbReference type="PANTHER" id="PTHR21258:SF46">
    <property type="entry name" value="DOCKING PROTEIN 1"/>
    <property type="match status" value="1"/>
</dbReference>
<proteinExistence type="predicted"/>
<dbReference type="InterPro" id="IPR011993">
    <property type="entry name" value="PH-like_dom_sf"/>
</dbReference>
<organism evidence="3 4">
    <name type="scientific">Periophthalmus magnuspinnatus</name>
    <dbReference type="NCBI Taxonomy" id="409849"/>
    <lineage>
        <taxon>Eukaryota</taxon>
        <taxon>Metazoa</taxon>
        <taxon>Chordata</taxon>
        <taxon>Craniata</taxon>
        <taxon>Vertebrata</taxon>
        <taxon>Euteleostomi</taxon>
        <taxon>Actinopterygii</taxon>
        <taxon>Neopterygii</taxon>
        <taxon>Teleostei</taxon>
        <taxon>Neoteleostei</taxon>
        <taxon>Acanthomorphata</taxon>
        <taxon>Gobiaria</taxon>
        <taxon>Gobiiformes</taxon>
        <taxon>Gobioidei</taxon>
        <taxon>Gobiidae</taxon>
        <taxon>Oxudercinae</taxon>
        <taxon>Periophthalmus</taxon>
    </lineage>
</organism>
<dbReference type="GO" id="GO:0007265">
    <property type="term" value="P:Ras protein signal transduction"/>
    <property type="evidence" value="ECO:0007669"/>
    <property type="project" value="TreeGrafter"/>
</dbReference>
<dbReference type="InterPro" id="IPR002404">
    <property type="entry name" value="IRS_PTB"/>
</dbReference>
<dbReference type="Ensembl" id="ENSPMGT00000029720.1">
    <property type="protein sequence ID" value="ENSPMGP00000027903.1"/>
    <property type="gene ID" value="ENSPMGG00000022508.1"/>
</dbReference>
<dbReference type="SUPFAM" id="SSF50729">
    <property type="entry name" value="PH domain-like"/>
    <property type="match status" value="1"/>
</dbReference>
<dbReference type="GO" id="GO:0007169">
    <property type="term" value="P:cell surface receptor protein tyrosine kinase signaling pathway"/>
    <property type="evidence" value="ECO:0007669"/>
    <property type="project" value="TreeGrafter"/>
</dbReference>
<reference evidence="3" key="2">
    <citation type="submission" date="2025-09" db="UniProtKB">
        <authorList>
            <consortium name="Ensembl"/>
        </authorList>
    </citation>
    <scope>IDENTIFICATION</scope>
</reference>
<dbReference type="GO" id="GO:0043410">
    <property type="term" value="P:positive regulation of MAPK cascade"/>
    <property type="evidence" value="ECO:0007669"/>
    <property type="project" value="TreeGrafter"/>
</dbReference>
<dbReference type="GO" id="GO:0005737">
    <property type="term" value="C:cytoplasm"/>
    <property type="evidence" value="ECO:0007669"/>
    <property type="project" value="TreeGrafter"/>
</dbReference>
<feature type="domain" description="IRS-type PTB" evidence="2">
    <location>
        <begin position="113"/>
        <end position="216"/>
    </location>
</feature>
<feature type="region of interest" description="Disordered" evidence="1">
    <location>
        <begin position="390"/>
        <end position="426"/>
    </location>
</feature>
<accession>A0A3B4BDM9</accession>
<dbReference type="AlphaFoldDB" id="A0A3B4BDM9"/>
<keyword evidence="4" id="KW-1185">Reference proteome</keyword>
<protein>
    <recommendedName>
        <fullName evidence="2">IRS-type PTB domain-containing protein</fullName>
    </recommendedName>
</protein>
<reference evidence="3" key="1">
    <citation type="submission" date="2025-08" db="UniProtKB">
        <authorList>
            <consortium name="Ensembl"/>
        </authorList>
    </citation>
    <scope>IDENTIFICATION</scope>
</reference>
<dbReference type="Pfam" id="PF02174">
    <property type="entry name" value="IRS"/>
    <property type="match status" value="1"/>
</dbReference>
<dbReference type="STRING" id="409849.ENSPMGP00000027903"/>
<evidence type="ECO:0000313" key="3">
    <source>
        <dbReference type="Ensembl" id="ENSPMGP00000027903.1"/>
    </source>
</evidence>
<dbReference type="PROSITE" id="PS51064">
    <property type="entry name" value="IRS_PTB"/>
    <property type="match status" value="1"/>
</dbReference>
<feature type="compositionally biased region" description="Basic and acidic residues" evidence="1">
    <location>
        <begin position="401"/>
        <end position="416"/>
    </location>
</feature>
<dbReference type="Gene3D" id="2.30.29.30">
    <property type="entry name" value="Pleckstrin-homology domain (PH domain)/Phosphotyrosine-binding domain (PTB)"/>
    <property type="match status" value="2"/>
</dbReference>
<sequence>TLIPPSSSAVGRIEIQDQGGTIHIFIILSTYVFKLYFFLCPVQENMCAFCVETQERTLVFAALKSDCVEWVDKLCHSTFQNNEINNSSLFQKTSVPDLKPQMEENAIYASADHVSDFRVTVEKTDAAARCGLQGVYWLQVGRESLLLKDTQRSTVQEWPYEVLRRYGKDKGSLSIETGRRCDCGPGTIIFDTPQAETIFSVIQSTIKRKTMHTAPHSGEALEVEKSVTANRQAHSPLPRTPELNRLSAIFENKLKMDSEEATSSHPVPITLMPLPSLPTQEIRSKSVIDNVYADPNECMQSPKFSTALYVDPTSVLPLKPPKTAEPGQNKLHSVYSEVFDKVSSGRRAVKFADDDHIYCEPVKGAEEKEMTEEEEVKKADPFAHLYAQVCKTNKGVPSPQPREEEREKEERERGEGDVIYESLGII</sequence>
<dbReference type="Proteomes" id="UP000261520">
    <property type="component" value="Unplaced"/>
</dbReference>
<evidence type="ECO:0000256" key="1">
    <source>
        <dbReference type="SAM" id="MobiDB-lite"/>
    </source>
</evidence>
<evidence type="ECO:0000259" key="2">
    <source>
        <dbReference type="PROSITE" id="PS51064"/>
    </source>
</evidence>
<dbReference type="PANTHER" id="PTHR21258">
    <property type="entry name" value="DOCKING PROTEIN RELATED"/>
    <property type="match status" value="1"/>
</dbReference>